<protein>
    <submittedName>
        <fullName evidence="6">ABC transporter, ATP-binding protein</fullName>
    </submittedName>
</protein>
<evidence type="ECO:0000256" key="2">
    <source>
        <dbReference type="ARBA" id="ARBA00022840"/>
    </source>
</evidence>
<keyword evidence="7" id="KW-1185">Reference proteome</keyword>
<dbReference type="Gene3D" id="3.40.50.300">
    <property type="entry name" value="P-loop containing nucleotide triphosphate hydrolases"/>
    <property type="match status" value="1"/>
</dbReference>
<dbReference type="PANTHER" id="PTHR43038:SF3">
    <property type="entry name" value="ABC TRANSPORTER G FAMILY MEMBER 20 ISOFORM X1"/>
    <property type="match status" value="1"/>
</dbReference>
<comment type="caution">
    <text evidence="6">The sequence shown here is derived from an EMBL/GenBank/DDBJ whole genome shotgun (WGS) entry which is preliminary data.</text>
</comment>
<dbReference type="AlphaFoldDB" id="A0A4Z1T1J8"/>
<feature type="transmembrane region" description="Helical" evidence="4">
    <location>
        <begin position="35"/>
        <end position="59"/>
    </location>
</feature>
<organism evidence="6 7">
    <name type="scientific">Giardia muris</name>
    <dbReference type="NCBI Taxonomy" id="5742"/>
    <lineage>
        <taxon>Eukaryota</taxon>
        <taxon>Metamonada</taxon>
        <taxon>Diplomonadida</taxon>
        <taxon>Hexamitidae</taxon>
        <taxon>Giardiinae</taxon>
        <taxon>Giardia</taxon>
    </lineage>
</organism>
<name>A0A4Z1T1J8_GIAMU</name>
<proteinExistence type="predicted"/>
<feature type="region of interest" description="Disordered" evidence="3">
    <location>
        <begin position="534"/>
        <end position="555"/>
    </location>
</feature>
<evidence type="ECO:0000256" key="4">
    <source>
        <dbReference type="SAM" id="Phobius"/>
    </source>
</evidence>
<dbReference type="SMART" id="SM00382">
    <property type="entry name" value="AAA"/>
    <property type="match status" value="1"/>
</dbReference>
<feature type="transmembrane region" description="Helical" evidence="4">
    <location>
        <begin position="495"/>
        <end position="517"/>
    </location>
</feature>
<keyword evidence="1" id="KW-0547">Nucleotide-binding</keyword>
<dbReference type="VEuPathDB" id="GiardiaDB:GMRT_12185"/>
<feature type="compositionally biased region" description="Acidic residues" evidence="3">
    <location>
        <begin position="542"/>
        <end position="555"/>
    </location>
</feature>
<dbReference type="GO" id="GO:0005524">
    <property type="term" value="F:ATP binding"/>
    <property type="evidence" value="ECO:0007669"/>
    <property type="project" value="UniProtKB-KW"/>
</dbReference>
<dbReference type="InterPro" id="IPR003439">
    <property type="entry name" value="ABC_transporter-like_ATP-bd"/>
</dbReference>
<feature type="transmembrane region" description="Helical" evidence="4">
    <location>
        <begin position="471"/>
        <end position="489"/>
    </location>
</feature>
<sequence length="865" mass="96531">MAHSGSTIRSIPLRHQLVAFIIFFLKLQLNNWMMSFFVIIFPFIFFCLLGILKALLYWLTEAAPLRIDILELVMSLFATRISQSLTSNTTLPYIMDNQLVESVGSFSWEHTLSADTTSLALKGLKMSYEPCPLPVFSYNLSGVIATALKLIPNAPQGKVDTAIITQCKSGANVTHSVLVQGVDFPGVSIPHFALTLTATKYYLKPYEEFYLDPSTYLLRENQLDQSLMGPLYMHSLDACNFSVYIRDCPIVEKDQAFVASPVTISDDALFKSLVDISYRSWYTLHYGLDKTAGTVDSPPQLTSSVIRPYFKFVDYVLIPDVRYINDTLMEMGSYLVILFVGHMTLPLIAVLIATQKSTGFLSLLFSSGLHPAVYYLTIFIFYYVISLCMSLVNVFATLVFNMDAIFRLGWLMLIITFIYPIFSIPLAIVFANVFKSTFSASIMSWFTVMFIPQMISIISKVVPFDHNPLDWFIPIASLACICSKLLVGTPALTRIIVFCGVQCLILGPLILFLQIYLTTRGMKKRKGLLKKQKSKGAQELDGTTDEIPFESEANEDPDDETVAVRLTNVNKDFKTKAGVVHAVQNLSFVVHTGEIFSLLGHNGCGKSTTVNMIAGAIPSTSGSITLNGYLCFAPQYDVLPNDIRVDQALEMFGRMRGLTKIECLEESMTLLKLLNLQQLRRKFIKQCSGGSQRRISFACACIGTKPRDVILCDEVTTGLSRTDAQGVWAVLLSMQKKNISVILISHDLDEAEMLSSRVLFMSGGRAIRSGNPTELTMSPEFQVNKLLAPNPIQELEDFLEEHPDAGSKGYLMSGVVYSVRVSAFPLERLMTLAQHHEDCFVDNVGLEDVFFAIEESLKHENAREL</sequence>
<dbReference type="GO" id="GO:0016887">
    <property type="term" value="F:ATP hydrolysis activity"/>
    <property type="evidence" value="ECO:0007669"/>
    <property type="project" value="InterPro"/>
</dbReference>
<evidence type="ECO:0000256" key="3">
    <source>
        <dbReference type="SAM" id="MobiDB-lite"/>
    </source>
</evidence>
<dbReference type="EMBL" id="VDLU01000003">
    <property type="protein sequence ID" value="TNJ27793.1"/>
    <property type="molecule type" value="Genomic_DNA"/>
</dbReference>
<keyword evidence="4" id="KW-1133">Transmembrane helix</keyword>
<dbReference type="Pfam" id="PF00005">
    <property type="entry name" value="ABC_tran"/>
    <property type="match status" value="1"/>
</dbReference>
<keyword evidence="4" id="KW-0812">Transmembrane</keyword>
<reference evidence="6 7" key="1">
    <citation type="submission" date="2019-05" db="EMBL/GenBank/DDBJ databases">
        <title>The compact genome of Giardia muris reveals important steps in the evolution of intestinal protozoan parasites.</title>
        <authorList>
            <person name="Xu F."/>
            <person name="Jimenez-Gonzalez A."/>
            <person name="Einarsson E."/>
            <person name="Astvaldsson A."/>
            <person name="Peirasmaki D."/>
            <person name="Eckmann L."/>
            <person name="Andersson J.O."/>
            <person name="Svard S.G."/>
            <person name="Jerlstrom-Hultqvist J."/>
        </authorList>
    </citation>
    <scope>NUCLEOTIDE SEQUENCE [LARGE SCALE GENOMIC DNA]</scope>
    <source>
        <strain evidence="6 7">Roberts-Thomson</strain>
    </source>
</reference>
<accession>A0A4Z1T1J8</accession>
<dbReference type="Proteomes" id="UP000315496">
    <property type="component" value="Chromosome 3"/>
</dbReference>
<keyword evidence="2 6" id="KW-0067">ATP-binding</keyword>
<evidence type="ECO:0000259" key="5">
    <source>
        <dbReference type="PROSITE" id="PS50893"/>
    </source>
</evidence>
<feature type="transmembrane region" description="Helical" evidence="4">
    <location>
        <begin position="373"/>
        <end position="396"/>
    </location>
</feature>
<dbReference type="InterPro" id="IPR003593">
    <property type="entry name" value="AAA+_ATPase"/>
</dbReference>
<feature type="transmembrane region" description="Helical" evidence="4">
    <location>
        <begin position="332"/>
        <end position="353"/>
    </location>
</feature>
<dbReference type="SUPFAM" id="SSF52540">
    <property type="entry name" value="P-loop containing nucleoside triphosphate hydrolases"/>
    <property type="match status" value="1"/>
</dbReference>
<dbReference type="PANTHER" id="PTHR43038">
    <property type="entry name" value="ATP-BINDING CASSETTE, SUB-FAMILY H, MEMBER 1"/>
    <property type="match status" value="1"/>
</dbReference>
<dbReference type="PROSITE" id="PS50893">
    <property type="entry name" value="ABC_TRANSPORTER_2"/>
    <property type="match status" value="1"/>
</dbReference>
<evidence type="ECO:0000313" key="7">
    <source>
        <dbReference type="Proteomes" id="UP000315496"/>
    </source>
</evidence>
<evidence type="ECO:0000313" key="6">
    <source>
        <dbReference type="EMBL" id="TNJ27793.1"/>
    </source>
</evidence>
<dbReference type="InterPro" id="IPR027417">
    <property type="entry name" value="P-loop_NTPase"/>
</dbReference>
<feature type="transmembrane region" description="Helical" evidence="4">
    <location>
        <begin position="408"/>
        <end position="431"/>
    </location>
</feature>
<keyword evidence="4" id="KW-0472">Membrane</keyword>
<gene>
    <name evidence="6" type="ORF">GMRT_12185</name>
</gene>
<feature type="domain" description="ABC transporter" evidence="5">
    <location>
        <begin position="564"/>
        <end position="788"/>
    </location>
</feature>
<evidence type="ECO:0000256" key="1">
    <source>
        <dbReference type="ARBA" id="ARBA00022741"/>
    </source>
</evidence>
<dbReference type="OrthoDB" id="10255969at2759"/>